<dbReference type="Proteomes" id="UP000275846">
    <property type="component" value="Unassembled WGS sequence"/>
</dbReference>
<dbReference type="EMBL" id="UYSU01045055">
    <property type="protein sequence ID" value="VDM05096.1"/>
    <property type="molecule type" value="Genomic_DNA"/>
</dbReference>
<reference evidence="1 2" key="2">
    <citation type="submission" date="2018-11" db="EMBL/GenBank/DDBJ databases">
        <authorList>
            <consortium name="Pathogen Informatics"/>
        </authorList>
    </citation>
    <scope>NUCLEOTIDE SEQUENCE [LARGE SCALE GENOMIC DNA]</scope>
    <source>
        <strain evidence="1 2">NST_G2</strain>
    </source>
</reference>
<reference evidence="3" key="1">
    <citation type="submission" date="2016-06" db="UniProtKB">
        <authorList>
            <consortium name="WormBaseParasite"/>
        </authorList>
    </citation>
    <scope>IDENTIFICATION</scope>
</reference>
<gene>
    <name evidence="1" type="ORF">SSLN_LOCUS18710</name>
</gene>
<accession>A0A183TQG2</accession>
<dbReference type="AlphaFoldDB" id="A0A183TQG2"/>
<evidence type="ECO:0000313" key="3">
    <source>
        <dbReference type="WBParaSite" id="SSLN_0001941701-mRNA-1"/>
    </source>
</evidence>
<evidence type="ECO:0000313" key="2">
    <source>
        <dbReference type="Proteomes" id="UP000275846"/>
    </source>
</evidence>
<sequence length="134" mass="14812">MDLFTAGCAHLGLTINTAKTVVILQPPPSAEYNTPRINVNGAQLKNLETFAYLGSTLSRNTKIDDEVAQWYLQSKSSLRSAAGLRKQSRRYLPEHQTEDVQGRRLDGAPLWIGDLDSLLERNQEAGSLPSHLPP</sequence>
<proteinExistence type="predicted"/>
<organism evidence="3">
    <name type="scientific">Schistocephalus solidus</name>
    <name type="common">Tapeworm</name>
    <dbReference type="NCBI Taxonomy" id="70667"/>
    <lineage>
        <taxon>Eukaryota</taxon>
        <taxon>Metazoa</taxon>
        <taxon>Spiralia</taxon>
        <taxon>Lophotrochozoa</taxon>
        <taxon>Platyhelminthes</taxon>
        <taxon>Cestoda</taxon>
        <taxon>Eucestoda</taxon>
        <taxon>Diphyllobothriidea</taxon>
        <taxon>Diphyllobothriidae</taxon>
        <taxon>Schistocephalus</taxon>
    </lineage>
</organism>
<dbReference type="WBParaSite" id="SSLN_0001941701-mRNA-1">
    <property type="protein sequence ID" value="SSLN_0001941701-mRNA-1"/>
    <property type="gene ID" value="SSLN_0001941701"/>
</dbReference>
<protein>
    <submittedName>
        <fullName evidence="3">Reverse transcriptase domain-containing protein</fullName>
    </submittedName>
</protein>
<keyword evidence="2" id="KW-1185">Reference proteome</keyword>
<dbReference type="OrthoDB" id="6309393at2759"/>
<name>A0A183TQG2_SCHSO</name>
<evidence type="ECO:0000313" key="1">
    <source>
        <dbReference type="EMBL" id="VDM05096.1"/>
    </source>
</evidence>